<proteinExistence type="predicted"/>
<gene>
    <name evidence="1" type="ORF">CEXT_464261</name>
</gene>
<evidence type="ECO:0000313" key="2">
    <source>
        <dbReference type="Proteomes" id="UP001054945"/>
    </source>
</evidence>
<keyword evidence="2" id="KW-1185">Reference proteome</keyword>
<dbReference type="EMBL" id="BPLR01021270">
    <property type="protein sequence ID" value="GIX87842.1"/>
    <property type="molecule type" value="Genomic_DNA"/>
</dbReference>
<dbReference type="AlphaFoldDB" id="A0AAV4NSL0"/>
<reference evidence="1 2" key="1">
    <citation type="submission" date="2021-06" db="EMBL/GenBank/DDBJ databases">
        <title>Caerostris extrusa draft genome.</title>
        <authorList>
            <person name="Kono N."/>
            <person name="Arakawa K."/>
        </authorList>
    </citation>
    <scope>NUCLEOTIDE SEQUENCE [LARGE SCALE GENOMIC DNA]</scope>
</reference>
<organism evidence="1 2">
    <name type="scientific">Caerostris extrusa</name>
    <name type="common">Bark spider</name>
    <name type="synonym">Caerostris bankana</name>
    <dbReference type="NCBI Taxonomy" id="172846"/>
    <lineage>
        <taxon>Eukaryota</taxon>
        <taxon>Metazoa</taxon>
        <taxon>Ecdysozoa</taxon>
        <taxon>Arthropoda</taxon>
        <taxon>Chelicerata</taxon>
        <taxon>Arachnida</taxon>
        <taxon>Araneae</taxon>
        <taxon>Araneomorphae</taxon>
        <taxon>Entelegynae</taxon>
        <taxon>Araneoidea</taxon>
        <taxon>Araneidae</taxon>
        <taxon>Caerostris</taxon>
    </lineage>
</organism>
<comment type="caution">
    <text evidence="1">The sequence shown here is derived from an EMBL/GenBank/DDBJ whole genome shotgun (WGS) entry which is preliminary data.</text>
</comment>
<accession>A0AAV4NSL0</accession>
<protein>
    <submittedName>
        <fullName evidence="1">Uncharacterized protein</fullName>
    </submittedName>
</protein>
<evidence type="ECO:0000313" key="1">
    <source>
        <dbReference type="EMBL" id="GIX87842.1"/>
    </source>
</evidence>
<sequence>MSIAVTLQDFLSRSVLSENVLECKYLTWNTLSGIVMLHEIPDGKKQYCIRNLIRKNSKLKIRNLVGDELGEPRKGEELCAIGWSLSVKEALVPYRALGTGAPRSHKVNVPQRCALPHKLGHLAHPRLQSQFRTPVLLLK</sequence>
<dbReference type="Proteomes" id="UP001054945">
    <property type="component" value="Unassembled WGS sequence"/>
</dbReference>
<name>A0AAV4NSL0_CAEEX</name>